<dbReference type="InterPro" id="IPR011335">
    <property type="entry name" value="Restrct_endonuc-II-like"/>
</dbReference>
<evidence type="ECO:0000313" key="3">
    <source>
        <dbReference type="EMBL" id="TCN18949.1"/>
    </source>
</evidence>
<dbReference type="Proteomes" id="UP000295689">
    <property type="component" value="Unassembled WGS sequence"/>
</dbReference>
<dbReference type="RefSeq" id="WP_132011362.1">
    <property type="nucleotide sequence ID" value="NZ_JABUHM010000019.1"/>
</dbReference>
<organism evidence="3 4">
    <name type="scientific">Mesobacillus foraminis</name>
    <dbReference type="NCBI Taxonomy" id="279826"/>
    <lineage>
        <taxon>Bacteria</taxon>
        <taxon>Bacillati</taxon>
        <taxon>Bacillota</taxon>
        <taxon>Bacilli</taxon>
        <taxon>Bacillales</taxon>
        <taxon>Bacillaceae</taxon>
        <taxon>Mesobacillus</taxon>
    </lineage>
</organism>
<dbReference type="SUPFAM" id="SSF52980">
    <property type="entry name" value="Restriction endonuclease-like"/>
    <property type="match status" value="1"/>
</dbReference>
<name>A0A4R2B163_9BACI</name>
<feature type="domain" description="Restriction endonuclease type IV Mrr" evidence="1">
    <location>
        <begin position="123"/>
        <end position="239"/>
    </location>
</feature>
<dbReference type="InterPro" id="IPR052906">
    <property type="entry name" value="Type_IV_Methyl-Rstrct_Enzyme"/>
</dbReference>
<accession>A0A4R2B163</accession>
<dbReference type="PANTHER" id="PTHR30015:SF7">
    <property type="entry name" value="TYPE IV METHYL-DIRECTED RESTRICTION ENZYME ECOKMRR"/>
    <property type="match status" value="1"/>
</dbReference>
<evidence type="ECO:0000259" key="1">
    <source>
        <dbReference type="Pfam" id="PF04471"/>
    </source>
</evidence>
<dbReference type="Gene3D" id="3.40.1350.10">
    <property type="match status" value="1"/>
</dbReference>
<comment type="caution">
    <text evidence="3">The sequence shown here is derived from an EMBL/GenBank/DDBJ whole genome shotgun (WGS) entry which is preliminary data.</text>
</comment>
<dbReference type="Pfam" id="PF04471">
    <property type="entry name" value="Mrr_cat"/>
    <property type="match status" value="1"/>
</dbReference>
<dbReference type="GO" id="GO:0015666">
    <property type="term" value="F:restriction endodeoxyribonuclease activity"/>
    <property type="evidence" value="ECO:0007669"/>
    <property type="project" value="TreeGrafter"/>
</dbReference>
<proteinExistence type="predicted"/>
<dbReference type="PANTHER" id="PTHR30015">
    <property type="entry name" value="MRR RESTRICTION SYSTEM PROTEIN"/>
    <property type="match status" value="1"/>
</dbReference>
<dbReference type="EMBL" id="SLVV01000018">
    <property type="protein sequence ID" value="TCN18949.1"/>
    <property type="molecule type" value="Genomic_DNA"/>
</dbReference>
<protein>
    <submittedName>
        <fullName evidence="3">Restriction system protein</fullName>
    </submittedName>
</protein>
<dbReference type="AlphaFoldDB" id="A0A4R2B163"/>
<reference evidence="3 4" key="1">
    <citation type="journal article" date="2015" name="Stand. Genomic Sci.">
        <title>Genomic Encyclopedia of Bacterial and Archaeal Type Strains, Phase III: the genomes of soil and plant-associated and newly described type strains.</title>
        <authorList>
            <person name="Whitman W.B."/>
            <person name="Woyke T."/>
            <person name="Klenk H.P."/>
            <person name="Zhou Y."/>
            <person name="Lilburn T.G."/>
            <person name="Beck B.J."/>
            <person name="De Vos P."/>
            <person name="Vandamme P."/>
            <person name="Eisen J.A."/>
            <person name="Garrity G."/>
            <person name="Hugenholtz P."/>
            <person name="Kyrpides N.C."/>
        </authorList>
    </citation>
    <scope>NUCLEOTIDE SEQUENCE [LARGE SCALE GENOMIC DNA]</scope>
    <source>
        <strain evidence="3 4">CV53</strain>
    </source>
</reference>
<dbReference type="InterPro" id="IPR025745">
    <property type="entry name" value="Mrr-like_N_dom"/>
</dbReference>
<sequence>MVMPKQSDIEIPLLEVLVYLGGQGTPKEIYPLVTNKFPTITQEDIDERMESGGNKWTNRIQWVRQKLVDSGDMYSPQRGIWGITEKGRNRVQSPITTPSAPVNLVELYEDYEEDFKSQLLDKLHELTPRQFEEFAKKLLQVYGFVSLAVTDVGPDGGIDGYGRLKIGLATMNVAFQCKRWQGNVGRREIQQFRGAIQGTYEQGIFFTTSDFTSQATAISFQQGAVPIILMNGTGIVDIMIEKGLGVVKKPLYLYNEKVQDFLDE</sequence>
<dbReference type="InterPro" id="IPR011856">
    <property type="entry name" value="tRNA_endonuc-like_dom_sf"/>
</dbReference>
<evidence type="ECO:0000313" key="4">
    <source>
        <dbReference type="Proteomes" id="UP000295689"/>
    </source>
</evidence>
<dbReference type="Pfam" id="PF14338">
    <property type="entry name" value="Mrr_N"/>
    <property type="match status" value="1"/>
</dbReference>
<dbReference type="InterPro" id="IPR007560">
    <property type="entry name" value="Restrct_endonuc_IV_Mrr"/>
</dbReference>
<dbReference type="GO" id="GO:0009307">
    <property type="term" value="P:DNA restriction-modification system"/>
    <property type="evidence" value="ECO:0007669"/>
    <property type="project" value="InterPro"/>
</dbReference>
<feature type="domain" description="Restriction system protein Mrr-like N-terminal" evidence="2">
    <location>
        <begin position="10"/>
        <end position="92"/>
    </location>
</feature>
<gene>
    <name evidence="3" type="ORF">EV146_11836</name>
</gene>
<evidence type="ECO:0000259" key="2">
    <source>
        <dbReference type="Pfam" id="PF14338"/>
    </source>
</evidence>
<dbReference type="GO" id="GO:0003677">
    <property type="term" value="F:DNA binding"/>
    <property type="evidence" value="ECO:0007669"/>
    <property type="project" value="InterPro"/>
</dbReference>
<keyword evidence="4" id="KW-1185">Reference proteome</keyword>